<evidence type="ECO:0000313" key="3">
    <source>
        <dbReference type="Proteomes" id="UP000249432"/>
    </source>
</evidence>
<feature type="transmembrane region" description="Helical" evidence="1">
    <location>
        <begin position="112"/>
        <end position="131"/>
    </location>
</feature>
<name>A0A2W5SRH8_9CORY</name>
<feature type="transmembrane region" description="Helical" evidence="1">
    <location>
        <begin position="85"/>
        <end position="106"/>
    </location>
</feature>
<dbReference type="EMBL" id="QFRA01000004">
    <property type="protein sequence ID" value="PZR05829.1"/>
    <property type="molecule type" value="Genomic_DNA"/>
</dbReference>
<dbReference type="AlphaFoldDB" id="A0A2W5SRH8"/>
<reference evidence="2 3" key="1">
    <citation type="submission" date="2017-08" db="EMBL/GenBank/DDBJ databases">
        <title>Infants hospitalized years apart are colonized by the same room-sourced microbial strains.</title>
        <authorList>
            <person name="Brooks B."/>
            <person name="Olm M.R."/>
            <person name="Firek B.A."/>
            <person name="Baker R."/>
            <person name="Thomas B.C."/>
            <person name="Morowitz M.J."/>
            <person name="Banfield J.F."/>
        </authorList>
    </citation>
    <scope>NUCLEOTIDE SEQUENCE [LARGE SCALE GENOMIC DNA]</scope>
    <source>
        <strain evidence="2">S2_003_000_R1_3</strain>
    </source>
</reference>
<sequence>MRQSMTVAMAFVGLLVGAGFATGKEMLQYFIAFGSIGLAGVVITGTLMAIFGWVVLQVGSYFLADEHGHVFRNIAHPRVSRILDLCVSATMVTMGMMMLAGAGSSVKQTFGLPAWLGSAGLAIIVYFVCFLDAKKVSNIIGMVTPLMIVAVIILFVWSLVHIPDGFSLSAASELGKKEAAPVSPWWWSAINCAGMTLMCAIGMSLVIGGTHTKLRDVGIGGLIGGSIIGVMMLMETVTLFINVKDAGGKDIPMASVTHAINPAAGIILQIIILIMIFNTALGDFYAFSRRIDVTLPTHPKINLAVILTICWAISLFGFGPLIQVVFPILGYLGTFVGIVFIAWRIRWSRLIRGEKERRSRIRQLTHLYIHPNIAVDSTMELNHELEGSDANSEKLFATVAQEERRKLDPDATLHKEDR</sequence>
<keyword evidence="1" id="KW-0812">Transmembrane</keyword>
<organism evidence="2 3">
    <name type="scientific">Corynebacterium kroppenstedtii</name>
    <dbReference type="NCBI Taxonomy" id="161879"/>
    <lineage>
        <taxon>Bacteria</taxon>
        <taxon>Bacillati</taxon>
        <taxon>Actinomycetota</taxon>
        <taxon>Actinomycetes</taxon>
        <taxon>Mycobacteriales</taxon>
        <taxon>Corynebacteriaceae</taxon>
        <taxon>Corynebacterium</taxon>
    </lineage>
</organism>
<protein>
    <recommendedName>
        <fullName evidence="4">Transporter</fullName>
    </recommendedName>
</protein>
<gene>
    <name evidence="2" type="ORF">DI525_02830</name>
</gene>
<keyword evidence="1" id="KW-1133">Transmembrane helix</keyword>
<comment type="caution">
    <text evidence="2">The sequence shown here is derived from an EMBL/GenBank/DDBJ whole genome shotgun (WGS) entry which is preliminary data.</text>
</comment>
<feature type="transmembrane region" description="Helical" evidence="1">
    <location>
        <begin position="301"/>
        <end position="322"/>
    </location>
</feature>
<feature type="transmembrane region" description="Helical" evidence="1">
    <location>
        <begin position="185"/>
        <end position="207"/>
    </location>
</feature>
<dbReference type="InterPro" id="IPR038728">
    <property type="entry name" value="YkvI-like"/>
</dbReference>
<accession>A0A2W5SRH8</accession>
<dbReference type="PANTHER" id="PTHR37814">
    <property type="entry name" value="CONSERVED MEMBRANE PROTEIN"/>
    <property type="match status" value="1"/>
</dbReference>
<dbReference type="PANTHER" id="PTHR37814:SF1">
    <property type="entry name" value="MEMBRANE PROTEIN"/>
    <property type="match status" value="1"/>
</dbReference>
<feature type="transmembrane region" description="Helical" evidence="1">
    <location>
        <begin position="138"/>
        <end position="160"/>
    </location>
</feature>
<evidence type="ECO:0008006" key="4">
    <source>
        <dbReference type="Google" id="ProtNLM"/>
    </source>
</evidence>
<feature type="transmembrane region" description="Helical" evidence="1">
    <location>
        <begin position="31"/>
        <end position="64"/>
    </location>
</feature>
<evidence type="ECO:0000313" key="2">
    <source>
        <dbReference type="EMBL" id="PZR05829.1"/>
    </source>
</evidence>
<dbReference type="Proteomes" id="UP000249432">
    <property type="component" value="Unassembled WGS sequence"/>
</dbReference>
<feature type="transmembrane region" description="Helical" evidence="1">
    <location>
        <begin position="263"/>
        <end position="281"/>
    </location>
</feature>
<proteinExistence type="predicted"/>
<dbReference type="RefSeq" id="WP_303734292.1">
    <property type="nucleotide sequence ID" value="NZ_CAKZHK010000009.1"/>
</dbReference>
<keyword evidence="1" id="KW-0472">Membrane</keyword>
<feature type="transmembrane region" description="Helical" evidence="1">
    <location>
        <begin position="219"/>
        <end position="243"/>
    </location>
</feature>
<evidence type="ECO:0000256" key="1">
    <source>
        <dbReference type="SAM" id="Phobius"/>
    </source>
</evidence>
<feature type="transmembrane region" description="Helical" evidence="1">
    <location>
        <begin position="328"/>
        <end position="347"/>
    </location>
</feature>